<keyword evidence="3" id="KW-0687">Ribonucleoprotein</keyword>
<dbReference type="InterPro" id="IPR014722">
    <property type="entry name" value="Rib_uL2_dom2"/>
</dbReference>
<dbReference type="InterPro" id="IPR022666">
    <property type="entry name" value="Ribosomal_uL2_RNA-bd_dom"/>
</dbReference>
<comment type="similarity">
    <text evidence="1">Belongs to the universal ribosomal protein uL2 family.</text>
</comment>
<evidence type="ECO:0000256" key="3">
    <source>
        <dbReference type="ARBA" id="ARBA00023274"/>
    </source>
</evidence>
<feature type="domain" description="Large ribosomal subunit protein uL2 RNA-binding" evidence="4">
    <location>
        <begin position="11"/>
        <end position="79"/>
    </location>
</feature>
<organism evidence="5">
    <name type="scientific">marine sediment metagenome</name>
    <dbReference type="NCBI Taxonomy" id="412755"/>
    <lineage>
        <taxon>unclassified sequences</taxon>
        <taxon>metagenomes</taxon>
        <taxon>ecological metagenomes</taxon>
    </lineage>
</organism>
<name>A0A0F8ZIY3_9ZZZZ</name>
<dbReference type="Gene3D" id="2.30.30.30">
    <property type="match status" value="1"/>
</dbReference>
<accession>A0A0F8ZIY3</accession>
<dbReference type="GO" id="GO:0006412">
    <property type="term" value="P:translation"/>
    <property type="evidence" value="ECO:0007669"/>
    <property type="project" value="InterPro"/>
</dbReference>
<dbReference type="AlphaFoldDB" id="A0A0F8ZIY3"/>
<feature type="non-terminal residue" evidence="5">
    <location>
        <position position="137"/>
    </location>
</feature>
<dbReference type="SMART" id="SM01383">
    <property type="entry name" value="Ribosomal_L2"/>
    <property type="match status" value="1"/>
</dbReference>
<dbReference type="SUPFAM" id="SSF50249">
    <property type="entry name" value="Nucleic acid-binding proteins"/>
    <property type="match status" value="1"/>
</dbReference>
<dbReference type="GO" id="GO:0005840">
    <property type="term" value="C:ribosome"/>
    <property type="evidence" value="ECO:0007669"/>
    <property type="project" value="UniProtKB-KW"/>
</dbReference>
<dbReference type="EMBL" id="LAZR01047625">
    <property type="protein sequence ID" value="KKK93787.1"/>
    <property type="molecule type" value="Genomic_DNA"/>
</dbReference>
<dbReference type="Pfam" id="PF03947">
    <property type="entry name" value="Ribosomal_L2_C"/>
    <property type="match status" value="1"/>
</dbReference>
<dbReference type="InterPro" id="IPR022669">
    <property type="entry name" value="Ribosomal_uL2_C"/>
</dbReference>
<comment type="caution">
    <text evidence="5">The sequence shown here is derived from an EMBL/GenBank/DDBJ whole genome shotgun (WGS) entry which is preliminary data.</text>
</comment>
<dbReference type="Gene3D" id="2.40.50.140">
    <property type="entry name" value="Nucleic acid-binding proteins"/>
    <property type="match status" value="1"/>
</dbReference>
<evidence type="ECO:0000259" key="4">
    <source>
        <dbReference type="SMART" id="SM01383"/>
    </source>
</evidence>
<proteinExistence type="inferred from homology"/>
<evidence type="ECO:0000256" key="2">
    <source>
        <dbReference type="ARBA" id="ARBA00022980"/>
    </source>
</evidence>
<reference evidence="5" key="1">
    <citation type="journal article" date="2015" name="Nature">
        <title>Complex archaea that bridge the gap between prokaryotes and eukaryotes.</title>
        <authorList>
            <person name="Spang A."/>
            <person name="Saw J.H."/>
            <person name="Jorgensen S.L."/>
            <person name="Zaremba-Niedzwiedzka K."/>
            <person name="Martijn J."/>
            <person name="Lind A.E."/>
            <person name="van Eijk R."/>
            <person name="Schleper C."/>
            <person name="Guy L."/>
            <person name="Ettema T.J."/>
        </authorList>
    </citation>
    <scope>NUCLEOTIDE SEQUENCE</scope>
</reference>
<dbReference type="InterPro" id="IPR012340">
    <property type="entry name" value="NA-bd_OB-fold"/>
</dbReference>
<sequence>MGKRIIQQARGHGSSTYRVRRSSFKHKLKYPPKLKGQGTVIKLLNSSGHTAPIAKIKYENGFFYMPAFNKMIEGQKIDFESKDVKEGNISMLKDIPIKTQIYNIESNPRDGGIFIKSAGNSAVIHRIIENDIFVLMP</sequence>
<protein>
    <recommendedName>
        <fullName evidence="4">Large ribosomal subunit protein uL2 RNA-binding domain-containing protein</fullName>
    </recommendedName>
</protein>
<dbReference type="GO" id="GO:1990904">
    <property type="term" value="C:ribonucleoprotein complex"/>
    <property type="evidence" value="ECO:0007669"/>
    <property type="project" value="UniProtKB-KW"/>
</dbReference>
<keyword evidence="2" id="KW-0689">Ribosomal protein</keyword>
<dbReference type="SUPFAM" id="SSF50104">
    <property type="entry name" value="Translation proteins SH3-like domain"/>
    <property type="match status" value="1"/>
</dbReference>
<gene>
    <name evidence="5" type="ORF">LCGC14_2689380</name>
</gene>
<dbReference type="InterPro" id="IPR008991">
    <property type="entry name" value="Translation_prot_SH3-like_sf"/>
</dbReference>
<evidence type="ECO:0000256" key="1">
    <source>
        <dbReference type="ARBA" id="ARBA00005636"/>
    </source>
</evidence>
<dbReference type="GO" id="GO:0003735">
    <property type="term" value="F:structural constituent of ribosome"/>
    <property type="evidence" value="ECO:0007669"/>
    <property type="project" value="InterPro"/>
</dbReference>
<evidence type="ECO:0000313" key="5">
    <source>
        <dbReference type="EMBL" id="KKK93787.1"/>
    </source>
</evidence>